<dbReference type="Gene3D" id="3.40.33.10">
    <property type="entry name" value="CAP"/>
    <property type="match status" value="1"/>
</dbReference>
<dbReference type="InterPro" id="IPR018244">
    <property type="entry name" value="Allrgn_V5/Tpx1_CS"/>
</dbReference>
<dbReference type="InterPro" id="IPR001283">
    <property type="entry name" value="CRISP-related"/>
</dbReference>
<keyword evidence="3" id="KW-1185">Reference proteome</keyword>
<dbReference type="PRINTS" id="PR00837">
    <property type="entry name" value="V5TPXLIKE"/>
</dbReference>
<dbReference type="FunFam" id="3.40.33.10:FF:000010">
    <property type="entry name" value="Predicted protein"/>
    <property type="match status" value="1"/>
</dbReference>
<dbReference type="SMART" id="SM00198">
    <property type="entry name" value="SCP"/>
    <property type="match status" value="1"/>
</dbReference>
<gene>
    <name evidence="2" type="ORF">BC343_14620</name>
</gene>
<dbReference type="InterPro" id="IPR014044">
    <property type="entry name" value="CAP_dom"/>
</dbReference>
<dbReference type="Pfam" id="PF00188">
    <property type="entry name" value="CAP"/>
    <property type="match status" value="1"/>
</dbReference>
<dbReference type="InterPro" id="IPR035940">
    <property type="entry name" value="CAP_sf"/>
</dbReference>
<dbReference type="PROSITE" id="PS01009">
    <property type="entry name" value="CRISP_1"/>
    <property type="match status" value="1"/>
</dbReference>
<feature type="domain" description="SCP" evidence="1">
    <location>
        <begin position="4"/>
        <end position="136"/>
    </location>
</feature>
<dbReference type="PRINTS" id="PR00838">
    <property type="entry name" value="V5ALLERGEN"/>
</dbReference>
<evidence type="ECO:0000259" key="1">
    <source>
        <dbReference type="SMART" id="SM00198"/>
    </source>
</evidence>
<dbReference type="PANTHER" id="PTHR10334">
    <property type="entry name" value="CYSTEINE-RICH SECRETORY PROTEIN-RELATED"/>
    <property type="match status" value="1"/>
</dbReference>
<dbReference type="AlphaFoldDB" id="A0A1S9P973"/>
<dbReference type="SUPFAM" id="SSF55797">
    <property type="entry name" value="PR-1-like"/>
    <property type="match status" value="1"/>
</dbReference>
<name>A0A1S9P973_9SPHI</name>
<dbReference type="GO" id="GO:0005576">
    <property type="term" value="C:extracellular region"/>
    <property type="evidence" value="ECO:0007669"/>
    <property type="project" value="InterPro"/>
</dbReference>
<protein>
    <recommendedName>
        <fullName evidence="1">SCP domain-containing protein</fullName>
    </recommendedName>
</protein>
<proteinExistence type="predicted"/>
<dbReference type="STRING" id="1792845.BC343_14620"/>
<evidence type="ECO:0000313" key="2">
    <source>
        <dbReference type="EMBL" id="OOQ57505.1"/>
    </source>
</evidence>
<organism evidence="2 3">
    <name type="scientific">Mucilaginibacter pedocola</name>
    <dbReference type="NCBI Taxonomy" id="1792845"/>
    <lineage>
        <taxon>Bacteria</taxon>
        <taxon>Pseudomonadati</taxon>
        <taxon>Bacteroidota</taxon>
        <taxon>Sphingobacteriia</taxon>
        <taxon>Sphingobacteriales</taxon>
        <taxon>Sphingobacteriaceae</taxon>
        <taxon>Mucilaginibacter</taxon>
    </lineage>
</organism>
<dbReference type="EMBL" id="MBTF01000036">
    <property type="protein sequence ID" value="OOQ57505.1"/>
    <property type="molecule type" value="Genomic_DNA"/>
</dbReference>
<dbReference type="OrthoDB" id="9794228at2"/>
<comment type="caution">
    <text evidence="2">The sequence shown here is derived from an EMBL/GenBank/DDBJ whole genome shotgun (WGS) entry which is preliminary data.</text>
</comment>
<dbReference type="InterPro" id="IPR034113">
    <property type="entry name" value="SCP_GAPR1-like"/>
</dbReference>
<reference evidence="2 3" key="1">
    <citation type="submission" date="2016-07" db="EMBL/GenBank/DDBJ databases">
        <title>Genomic analysis of zinc-resistant bacterium Mucilaginibacter pedocola TBZ30.</title>
        <authorList>
            <person name="Huang J."/>
            <person name="Tang J."/>
        </authorList>
    </citation>
    <scope>NUCLEOTIDE SEQUENCE [LARGE SCALE GENOMIC DNA]</scope>
    <source>
        <strain evidence="2 3">TBZ30</strain>
    </source>
</reference>
<sequence length="140" mass="15672">MSEADAQKILEHHNAVRKEVGSPPLTWSKELAAIAQQWADHLAETNSFQHSQTKYGENLFMGTASYYSNLSASESWYEEKKKYTYGKISMDNFSATGHYTQMVWKNTTQVGVGVAISAKGDRYVVANYSPSGNYIGEVPY</sequence>
<dbReference type="InterPro" id="IPR002413">
    <property type="entry name" value="V5_allergen-like"/>
</dbReference>
<dbReference type="Proteomes" id="UP000189739">
    <property type="component" value="Unassembled WGS sequence"/>
</dbReference>
<accession>A0A1S9P973</accession>
<evidence type="ECO:0000313" key="3">
    <source>
        <dbReference type="Proteomes" id="UP000189739"/>
    </source>
</evidence>
<dbReference type="CDD" id="cd05382">
    <property type="entry name" value="CAP_GAPR1-like"/>
    <property type="match status" value="1"/>
</dbReference>